<protein>
    <submittedName>
        <fullName evidence="2">Glycine betaine ABC transporter substrate-binding protein</fullName>
    </submittedName>
</protein>
<keyword evidence="3" id="KW-1185">Reference proteome</keyword>
<accession>A0ABW5SMX9</accession>
<dbReference type="Pfam" id="PF04069">
    <property type="entry name" value="OpuAC"/>
    <property type="match status" value="1"/>
</dbReference>
<name>A0ABW5SMX9_9BACL</name>
<organism evidence="2 3">
    <name type="scientific">Paenibacillus shunpengii</name>
    <dbReference type="NCBI Taxonomy" id="2054424"/>
    <lineage>
        <taxon>Bacteria</taxon>
        <taxon>Bacillati</taxon>
        <taxon>Bacillota</taxon>
        <taxon>Bacilli</taxon>
        <taxon>Bacillales</taxon>
        <taxon>Paenibacillaceae</taxon>
        <taxon>Paenibacillus</taxon>
    </lineage>
</organism>
<proteinExistence type="predicted"/>
<dbReference type="Proteomes" id="UP001597540">
    <property type="component" value="Unassembled WGS sequence"/>
</dbReference>
<dbReference type="RefSeq" id="WP_379262949.1">
    <property type="nucleotide sequence ID" value="NZ_JBHUMJ010000002.1"/>
</dbReference>
<comment type="caution">
    <text evidence="2">The sequence shown here is derived from an EMBL/GenBank/DDBJ whole genome shotgun (WGS) entry which is preliminary data.</text>
</comment>
<reference evidence="3" key="1">
    <citation type="journal article" date="2019" name="Int. J. Syst. Evol. Microbiol.">
        <title>The Global Catalogue of Microorganisms (GCM) 10K type strain sequencing project: providing services to taxonomists for standard genome sequencing and annotation.</title>
        <authorList>
            <consortium name="The Broad Institute Genomics Platform"/>
            <consortium name="The Broad Institute Genome Sequencing Center for Infectious Disease"/>
            <person name="Wu L."/>
            <person name="Ma J."/>
        </authorList>
    </citation>
    <scope>NUCLEOTIDE SEQUENCE [LARGE SCALE GENOMIC DNA]</scope>
    <source>
        <strain evidence="3">KCTC 33849</strain>
    </source>
</reference>
<feature type="domain" description="ABC-type glycine betaine transport system substrate-binding" evidence="1">
    <location>
        <begin position="13"/>
        <end position="63"/>
    </location>
</feature>
<evidence type="ECO:0000313" key="3">
    <source>
        <dbReference type="Proteomes" id="UP001597540"/>
    </source>
</evidence>
<sequence length="70" mass="8384">MFDFRNKYYVNKCRLKTLEQYPELEWIANELEGFLTEQEMQDHNAQVNIDALLEDDVARDFLIEKGIIES</sequence>
<dbReference type="InterPro" id="IPR007210">
    <property type="entry name" value="ABC_Gly_betaine_transp_sub-bd"/>
</dbReference>
<evidence type="ECO:0000313" key="2">
    <source>
        <dbReference type="EMBL" id="MFD2700613.1"/>
    </source>
</evidence>
<gene>
    <name evidence="2" type="ORF">ACFSVM_09025</name>
</gene>
<dbReference type="EMBL" id="JBHUMJ010000002">
    <property type="protein sequence ID" value="MFD2700613.1"/>
    <property type="molecule type" value="Genomic_DNA"/>
</dbReference>
<evidence type="ECO:0000259" key="1">
    <source>
        <dbReference type="Pfam" id="PF04069"/>
    </source>
</evidence>
<dbReference type="Gene3D" id="3.40.190.10">
    <property type="entry name" value="Periplasmic binding protein-like II"/>
    <property type="match status" value="1"/>
</dbReference>